<feature type="domain" description="ABC transporter" evidence="4">
    <location>
        <begin position="2"/>
        <end position="234"/>
    </location>
</feature>
<evidence type="ECO:0000256" key="1">
    <source>
        <dbReference type="ARBA" id="ARBA00022448"/>
    </source>
</evidence>
<dbReference type="Gene3D" id="3.40.50.300">
    <property type="entry name" value="P-loop containing nucleotide triphosphate hydrolases"/>
    <property type="match status" value="1"/>
</dbReference>
<dbReference type="Pfam" id="PF00005">
    <property type="entry name" value="ABC_tran"/>
    <property type="match status" value="1"/>
</dbReference>
<dbReference type="InterPro" id="IPR003593">
    <property type="entry name" value="AAA+_ATPase"/>
</dbReference>
<dbReference type="GO" id="GO:0005524">
    <property type="term" value="F:ATP binding"/>
    <property type="evidence" value="ECO:0007669"/>
    <property type="project" value="UniProtKB-KW"/>
</dbReference>
<evidence type="ECO:0000313" key="5">
    <source>
        <dbReference type="EMBL" id="MDN5200113.1"/>
    </source>
</evidence>
<dbReference type="InterPro" id="IPR017871">
    <property type="entry name" value="ABC_transporter-like_CS"/>
</dbReference>
<evidence type="ECO:0000256" key="2">
    <source>
        <dbReference type="ARBA" id="ARBA00022741"/>
    </source>
</evidence>
<dbReference type="Proteomes" id="UP001172082">
    <property type="component" value="Unassembled WGS sequence"/>
</dbReference>
<dbReference type="RefSeq" id="WP_346750140.1">
    <property type="nucleotide sequence ID" value="NZ_JAUJEA010000001.1"/>
</dbReference>
<protein>
    <submittedName>
        <fullName evidence="5">ATP-binding cassette domain-containing protein</fullName>
    </submittedName>
</protein>
<name>A0ABT8KI47_9BACT</name>
<proteinExistence type="predicted"/>
<dbReference type="SMART" id="SM00382">
    <property type="entry name" value="AAA"/>
    <property type="match status" value="1"/>
</dbReference>
<dbReference type="InterPro" id="IPR003439">
    <property type="entry name" value="ABC_transporter-like_ATP-bd"/>
</dbReference>
<gene>
    <name evidence="5" type="ORF">QQ008_02040</name>
</gene>
<keyword evidence="6" id="KW-1185">Reference proteome</keyword>
<dbReference type="PANTHER" id="PTHR42781">
    <property type="entry name" value="SPERMIDINE/PUTRESCINE IMPORT ATP-BINDING PROTEIN POTA"/>
    <property type="match status" value="1"/>
</dbReference>
<dbReference type="InterPro" id="IPR027417">
    <property type="entry name" value="P-loop_NTPase"/>
</dbReference>
<keyword evidence="1" id="KW-0813">Transport</keyword>
<reference evidence="5" key="1">
    <citation type="submission" date="2023-06" db="EMBL/GenBank/DDBJ databases">
        <title>Genomic of Parafulvivirga corallium.</title>
        <authorList>
            <person name="Wang G."/>
        </authorList>
    </citation>
    <scope>NUCLEOTIDE SEQUENCE</scope>
    <source>
        <strain evidence="5">BMA10</strain>
    </source>
</reference>
<keyword evidence="2" id="KW-0547">Nucleotide-binding</keyword>
<sequence length="291" mass="32557">MIQLSLYKKLQANHGEMILDIDIQIQSGRLVAIYGESGAGKTSILRMLAGLFHPEKGKIIVNNQTWLDCSEAINLKPQKRKIGYVFQDLALFPNMSVRENLLFALDKGQKSDIVDELISIMELHKLETRSPDTLSGGQRQRVALARALVKQPDLLLLDEPLSAIDHQMRSKLQDYILEVHKKFQLTTILVSHDITEVFKLSDHIIVLENGRIQKQGSPSEVFSGKNMSGKFQFTGDILSIEKEEVVHIVSVLIGNNIVKVIVTEEEANDLSVGNKVIVASKAFNPIIRRIG</sequence>
<evidence type="ECO:0000259" key="4">
    <source>
        <dbReference type="PROSITE" id="PS50893"/>
    </source>
</evidence>
<dbReference type="EMBL" id="JAUJEA010000001">
    <property type="protein sequence ID" value="MDN5200113.1"/>
    <property type="molecule type" value="Genomic_DNA"/>
</dbReference>
<dbReference type="PROSITE" id="PS00211">
    <property type="entry name" value="ABC_TRANSPORTER_1"/>
    <property type="match status" value="1"/>
</dbReference>
<evidence type="ECO:0000256" key="3">
    <source>
        <dbReference type="ARBA" id="ARBA00022840"/>
    </source>
</evidence>
<accession>A0ABT8KI47</accession>
<dbReference type="PROSITE" id="PS50893">
    <property type="entry name" value="ABC_TRANSPORTER_2"/>
    <property type="match status" value="1"/>
</dbReference>
<evidence type="ECO:0000313" key="6">
    <source>
        <dbReference type="Proteomes" id="UP001172082"/>
    </source>
</evidence>
<comment type="caution">
    <text evidence="5">The sequence shown here is derived from an EMBL/GenBank/DDBJ whole genome shotgun (WGS) entry which is preliminary data.</text>
</comment>
<organism evidence="5 6">
    <name type="scientific">Splendidivirga corallicola</name>
    <dbReference type="NCBI Taxonomy" id="3051826"/>
    <lineage>
        <taxon>Bacteria</taxon>
        <taxon>Pseudomonadati</taxon>
        <taxon>Bacteroidota</taxon>
        <taxon>Cytophagia</taxon>
        <taxon>Cytophagales</taxon>
        <taxon>Splendidivirgaceae</taxon>
        <taxon>Splendidivirga</taxon>
    </lineage>
</organism>
<keyword evidence="3 5" id="KW-0067">ATP-binding</keyword>
<dbReference type="SUPFAM" id="SSF52540">
    <property type="entry name" value="P-loop containing nucleoside triphosphate hydrolases"/>
    <property type="match status" value="1"/>
</dbReference>
<dbReference type="PANTHER" id="PTHR42781:SF4">
    <property type="entry name" value="SPERMIDINE_PUTRESCINE IMPORT ATP-BINDING PROTEIN POTA"/>
    <property type="match status" value="1"/>
</dbReference>
<dbReference type="InterPro" id="IPR050093">
    <property type="entry name" value="ABC_SmlMolc_Importer"/>
</dbReference>